<comment type="catalytic activity">
    <reaction evidence="1">
        <text>ATP + protein L-histidine = ADP + protein N-phospho-L-histidine.</text>
        <dbReference type="EC" id="2.7.13.3"/>
    </reaction>
</comment>
<comment type="caution">
    <text evidence="11">The sequence shown here is derived from an EMBL/GenBank/DDBJ whole genome shotgun (WGS) entry which is preliminary data.</text>
</comment>
<evidence type="ECO:0000256" key="3">
    <source>
        <dbReference type="ARBA" id="ARBA00022553"/>
    </source>
</evidence>
<dbReference type="PANTHER" id="PTHR43547:SF2">
    <property type="entry name" value="HYBRID SIGNAL TRANSDUCTION HISTIDINE KINASE C"/>
    <property type="match status" value="1"/>
</dbReference>
<dbReference type="InterPro" id="IPR003661">
    <property type="entry name" value="HisK_dim/P_dom"/>
</dbReference>
<dbReference type="Pfam" id="PF00072">
    <property type="entry name" value="Response_reg"/>
    <property type="match status" value="1"/>
</dbReference>
<dbReference type="SUPFAM" id="SSF55874">
    <property type="entry name" value="ATPase domain of HSP90 chaperone/DNA topoisomerase II/histidine kinase"/>
    <property type="match status" value="1"/>
</dbReference>
<dbReference type="SMART" id="SM00387">
    <property type="entry name" value="HATPase_c"/>
    <property type="match status" value="1"/>
</dbReference>
<dbReference type="CDD" id="cd19920">
    <property type="entry name" value="REC_PA4781-like"/>
    <property type="match status" value="1"/>
</dbReference>
<dbReference type="SUPFAM" id="SSF55781">
    <property type="entry name" value="GAF domain-like"/>
    <property type="match status" value="1"/>
</dbReference>
<dbReference type="Pfam" id="PF02518">
    <property type="entry name" value="HATPase_c"/>
    <property type="match status" value="1"/>
</dbReference>
<reference evidence="11" key="1">
    <citation type="journal article" date="2020" name="mSystems">
        <title>Genome- and Community-Level Interaction Insights into Carbon Utilization and Element Cycling Functions of Hydrothermarchaeota in Hydrothermal Sediment.</title>
        <authorList>
            <person name="Zhou Z."/>
            <person name="Liu Y."/>
            <person name="Xu W."/>
            <person name="Pan J."/>
            <person name="Luo Z.H."/>
            <person name="Li M."/>
        </authorList>
    </citation>
    <scope>NUCLEOTIDE SEQUENCE [LARGE SCALE GENOMIC DNA]</scope>
    <source>
        <strain evidence="11">SpSt-402</strain>
    </source>
</reference>
<evidence type="ECO:0000256" key="4">
    <source>
        <dbReference type="ARBA" id="ARBA00022679"/>
    </source>
</evidence>
<dbReference type="Gene3D" id="1.10.287.130">
    <property type="match status" value="1"/>
</dbReference>
<evidence type="ECO:0000259" key="10">
    <source>
        <dbReference type="PROSITE" id="PS50110"/>
    </source>
</evidence>
<evidence type="ECO:0000256" key="1">
    <source>
        <dbReference type="ARBA" id="ARBA00000085"/>
    </source>
</evidence>
<feature type="domain" description="Histidine kinase" evidence="9">
    <location>
        <begin position="352"/>
        <end position="573"/>
    </location>
</feature>
<dbReference type="GO" id="GO:0000155">
    <property type="term" value="F:phosphorelay sensor kinase activity"/>
    <property type="evidence" value="ECO:0007669"/>
    <property type="project" value="InterPro"/>
</dbReference>
<keyword evidence="6" id="KW-0902">Two-component regulatory system</keyword>
<dbReference type="InterPro" id="IPR003018">
    <property type="entry name" value="GAF"/>
</dbReference>
<evidence type="ECO:0000259" key="9">
    <source>
        <dbReference type="PROSITE" id="PS50109"/>
    </source>
</evidence>
<dbReference type="SUPFAM" id="SSF52172">
    <property type="entry name" value="CheY-like"/>
    <property type="match status" value="1"/>
</dbReference>
<keyword evidence="3 7" id="KW-0597">Phosphoprotein</keyword>
<dbReference type="InterPro" id="IPR029016">
    <property type="entry name" value="GAF-like_dom_sf"/>
</dbReference>
<dbReference type="PANTHER" id="PTHR43547">
    <property type="entry name" value="TWO-COMPONENT HISTIDINE KINASE"/>
    <property type="match status" value="1"/>
</dbReference>
<evidence type="ECO:0000313" key="11">
    <source>
        <dbReference type="EMBL" id="HGW93189.1"/>
    </source>
</evidence>
<proteinExistence type="predicted"/>
<feature type="modified residue" description="4-aspartylphosphate" evidence="7">
    <location>
        <position position="57"/>
    </location>
</feature>
<protein>
    <recommendedName>
        <fullName evidence="2">histidine kinase</fullName>
        <ecNumber evidence="2">2.7.13.3</ecNumber>
    </recommendedName>
</protein>
<dbReference type="InterPro" id="IPR003594">
    <property type="entry name" value="HATPase_dom"/>
</dbReference>
<dbReference type="EC" id="2.7.13.3" evidence="2"/>
<accession>A0A832H1B2</accession>
<dbReference type="SUPFAM" id="SSF47384">
    <property type="entry name" value="Homodimeric domain of signal transducing histidine kinase"/>
    <property type="match status" value="1"/>
</dbReference>
<dbReference type="SMART" id="SM00388">
    <property type="entry name" value="HisKA"/>
    <property type="match status" value="1"/>
</dbReference>
<dbReference type="CDD" id="cd00082">
    <property type="entry name" value="HisKA"/>
    <property type="match status" value="1"/>
</dbReference>
<dbReference type="InterPro" id="IPR011006">
    <property type="entry name" value="CheY-like_superfamily"/>
</dbReference>
<dbReference type="PROSITE" id="PS50110">
    <property type="entry name" value="RESPONSE_REGULATORY"/>
    <property type="match status" value="1"/>
</dbReference>
<keyword evidence="5" id="KW-0418">Kinase</keyword>
<dbReference type="InterPro" id="IPR036890">
    <property type="entry name" value="HATPase_C_sf"/>
</dbReference>
<evidence type="ECO:0000256" key="6">
    <source>
        <dbReference type="ARBA" id="ARBA00023012"/>
    </source>
</evidence>
<keyword evidence="8" id="KW-0175">Coiled coil</keyword>
<organism evidence="11">
    <name type="scientific">Oscillatoriales cyanobacterium SpSt-402</name>
    <dbReference type="NCBI Taxonomy" id="2282168"/>
    <lineage>
        <taxon>Bacteria</taxon>
        <taxon>Bacillati</taxon>
        <taxon>Cyanobacteriota</taxon>
        <taxon>Cyanophyceae</taxon>
        <taxon>Oscillatoriophycideae</taxon>
        <taxon>Oscillatoriales</taxon>
    </lineage>
</organism>
<dbReference type="InterPro" id="IPR036097">
    <property type="entry name" value="HisK_dim/P_sf"/>
</dbReference>
<dbReference type="PRINTS" id="PR00344">
    <property type="entry name" value="BCTRLSENSOR"/>
</dbReference>
<evidence type="ECO:0000256" key="5">
    <source>
        <dbReference type="ARBA" id="ARBA00022777"/>
    </source>
</evidence>
<dbReference type="InterPro" id="IPR004358">
    <property type="entry name" value="Sig_transdc_His_kin-like_C"/>
</dbReference>
<dbReference type="Pfam" id="PF00512">
    <property type="entry name" value="HisKA"/>
    <property type="match status" value="1"/>
</dbReference>
<feature type="coiled-coil region" evidence="8">
    <location>
        <begin position="119"/>
        <end position="167"/>
    </location>
</feature>
<feature type="domain" description="Response regulatory" evidence="10">
    <location>
        <begin position="8"/>
        <end position="124"/>
    </location>
</feature>
<evidence type="ECO:0000256" key="8">
    <source>
        <dbReference type="SAM" id="Coils"/>
    </source>
</evidence>
<dbReference type="PROSITE" id="PS50109">
    <property type="entry name" value="HIS_KIN"/>
    <property type="match status" value="1"/>
</dbReference>
<dbReference type="AlphaFoldDB" id="A0A832H1B2"/>
<dbReference type="InterPro" id="IPR001789">
    <property type="entry name" value="Sig_transdc_resp-reg_receiver"/>
</dbReference>
<dbReference type="Pfam" id="PF01590">
    <property type="entry name" value="GAF"/>
    <property type="match status" value="1"/>
</dbReference>
<gene>
    <name evidence="11" type="ORF">ENR47_02725</name>
</gene>
<dbReference type="EMBL" id="DSRD01000180">
    <property type="protein sequence ID" value="HGW93189.1"/>
    <property type="molecule type" value="Genomic_DNA"/>
</dbReference>
<keyword evidence="4" id="KW-0808">Transferase</keyword>
<dbReference type="Gene3D" id="3.30.450.40">
    <property type="match status" value="1"/>
</dbReference>
<dbReference type="InterPro" id="IPR005467">
    <property type="entry name" value="His_kinase_dom"/>
</dbReference>
<dbReference type="Gene3D" id="3.40.50.2300">
    <property type="match status" value="1"/>
</dbReference>
<sequence length="574" mass="65082">MESICFETILIIDDTPDNLRLLAFALTQKGYHVSIATSGAMALARIEDIMPDLILLDIRMPSMDGYEVCHELKNNPLTRTIPVLFISAIHETTDKVRAFGLGGADFITKPIQLEETLARIEHQLQIRRLQRQLEEQNIQLHQEVAQRRQAEQTLEQLNAELEQRVRDRTTQLELAYNFAATLQRISDHVRSSLDERQILQTAVQELAQTLGVENCNAGLYDLNQQTSTVSYEYTVTATTFQGRVLQMNNFAEGYRQLLQGQYFQFCSLFPHPLRGRVTLLTCPIIDNEAVLGDLWLVSESNHTFNQQDVWLVQQVANQCAIALRQARLFQSAQAQVQELEKLNHLKDDFLSTISHELRTPMSNIRLATQMLEIVLRRSKLFGEEDASRYFKILNDECEREIHLINDLLDLSRLDSGTEPLLPTTANLEDWIPCVAESFEERTRIQQQTLQLEMAADLCPFTTDFSYLERILTELLQNACKYTPAGGTIIVSAQPTESGVTLKVCNSGIEIPASELAKIFDKFYRVPTNDPWKHGGTGLGLALVKKRVEQLSGTISVLSENGQITFTVEIPQMSI</sequence>
<dbReference type="SMART" id="SM00448">
    <property type="entry name" value="REC"/>
    <property type="match status" value="1"/>
</dbReference>
<evidence type="ECO:0000256" key="7">
    <source>
        <dbReference type="PROSITE-ProRule" id="PRU00169"/>
    </source>
</evidence>
<name>A0A832H1B2_9CYAN</name>
<dbReference type="SMART" id="SM00065">
    <property type="entry name" value="GAF"/>
    <property type="match status" value="1"/>
</dbReference>
<evidence type="ECO:0000256" key="2">
    <source>
        <dbReference type="ARBA" id="ARBA00012438"/>
    </source>
</evidence>
<dbReference type="Gene3D" id="3.30.565.10">
    <property type="entry name" value="Histidine kinase-like ATPase, C-terminal domain"/>
    <property type="match status" value="1"/>
</dbReference>